<evidence type="ECO:0000313" key="3">
    <source>
        <dbReference type="EMBL" id="MBY30450.1"/>
    </source>
</evidence>
<proteinExistence type="predicted"/>
<dbReference type="AlphaFoldDB" id="A0A2S2PLW4"/>
<sequence>MNSEKVCMCGKRREGLNKTNWTRHINSCKTRKLSLNNSISRFFGVVDNTTQVSNSWQSNIHPIKNKLEENTIQCNASSSQINTPIIHIETELEGLKDSTVTLPLDNDPAKLCKIKSFTYEMVDKIIEMGLCQPTAKLLPNKEFPSNKFGRKFHPSWYLRKFGDGSVANRIWLSYSISNDKIYCLDCLLFAGKGVVQQAPKAAWTSIGFNTWSTGHFSIMSHELDSFSSFSQIYGYFIDEKMLRSEYIQFAENLPHFLKNMALPTFLHASESDSENSTISSEEEERYNHGSTQNESMNHASLGNIFNIFWKNKLQDVFPNLYIMVKIALTLPVGSATTERSFSKLKIIKNRLRSTMAGERLENLMKISCENNIDIDYDKILNIFSSKNPGLLKLLTI</sequence>
<dbReference type="InterPro" id="IPR012337">
    <property type="entry name" value="RNaseH-like_sf"/>
</dbReference>
<dbReference type="PANTHER" id="PTHR45749:SF35">
    <property type="entry name" value="AC-LIKE TRANSPOSASE-RELATED"/>
    <property type="match status" value="1"/>
</dbReference>
<feature type="region of interest" description="Disordered" evidence="1">
    <location>
        <begin position="271"/>
        <end position="293"/>
    </location>
</feature>
<feature type="domain" description="HAT C-terminal dimerisation" evidence="2">
    <location>
        <begin position="308"/>
        <end position="365"/>
    </location>
</feature>
<dbReference type="InterPro" id="IPR008906">
    <property type="entry name" value="HATC_C_dom"/>
</dbReference>
<evidence type="ECO:0000256" key="1">
    <source>
        <dbReference type="SAM" id="MobiDB-lite"/>
    </source>
</evidence>
<evidence type="ECO:0000259" key="2">
    <source>
        <dbReference type="Pfam" id="PF05699"/>
    </source>
</evidence>
<dbReference type="Pfam" id="PF05699">
    <property type="entry name" value="Dimer_Tnp_hAT"/>
    <property type="match status" value="1"/>
</dbReference>
<dbReference type="EMBL" id="GGMR01017831">
    <property type="protein sequence ID" value="MBY30450.1"/>
    <property type="molecule type" value="Transcribed_RNA"/>
</dbReference>
<accession>A0A2S2PLW4</accession>
<protein>
    <submittedName>
        <fullName evidence="3">Zinc finger MYM-type protein 5</fullName>
    </submittedName>
</protein>
<dbReference type="SUPFAM" id="SSF53098">
    <property type="entry name" value="Ribonuclease H-like"/>
    <property type="match status" value="1"/>
</dbReference>
<dbReference type="GO" id="GO:0046983">
    <property type="term" value="F:protein dimerization activity"/>
    <property type="evidence" value="ECO:0007669"/>
    <property type="project" value="InterPro"/>
</dbReference>
<gene>
    <name evidence="3" type="primary">ZMYM5_5</name>
    <name evidence="3" type="ORF">g.12893</name>
</gene>
<reference evidence="3" key="1">
    <citation type="submission" date="2018-04" db="EMBL/GenBank/DDBJ databases">
        <title>Transcriptome of Schizaphis graminum biotype I.</title>
        <authorList>
            <person name="Scully E.D."/>
            <person name="Geib S.M."/>
            <person name="Palmer N.A."/>
            <person name="Koch K."/>
            <person name="Bradshaw J."/>
            <person name="Heng-Moss T."/>
            <person name="Sarath G."/>
        </authorList>
    </citation>
    <scope>NUCLEOTIDE SEQUENCE</scope>
</reference>
<dbReference type="PANTHER" id="PTHR45749">
    <property type="match status" value="1"/>
</dbReference>
<name>A0A2S2PLW4_SCHGA</name>
<organism evidence="3">
    <name type="scientific">Schizaphis graminum</name>
    <name type="common">Green bug aphid</name>
    <dbReference type="NCBI Taxonomy" id="13262"/>
    <lineage>
        <taxon>Eukaryota</taxon>
        <taxon>Metazoa</taxon>
        <taxon>Ecdysozoa</taxon>
        <taxon>Arthropoda</taxon>
        <taxon>Hexapoda</taxon>
        <taxon>Insecta</taxon>
        <taxon>Pterygota</taxon>
        <taxon>Neoptera</taxon>
        <taxon>Paraneoptera</taxon>
        <taxon>Hemiptera</taxon>
        <taxon>Sternorrhyncha</taxon>
        <taxon>Aphidomorpha</taxon>
        <taxon>Aphidoidea</taxon>
        <taxon>Aphididae</taxon>
        <taxon>Aphidini</taxon>
        <taxon>Schizaphis</taxon>
    </lineage>
</organism>